<sequence>MTHAKGASKWAVKAYKDAQLIHLDLVSLSGVYSVNSIELVWDVLEMLPFKNILKMGQAHAAACFSFPMEHTVREGAKLTKFGSHPRGRIHQDTIQCKTDMTA</sequence>
<proteinExistence type="predicted"/>
<comment type="caution">
    <text evidence="1">The sequence shown here is derived from an EMBL/GenBank/DDBJ whole genome shotgun (WGS) entry which is preliminary data.</text>
</comment>
<reference evidence="1" key="1">
    <citation type="submission" date="2022-04" db="EMBL/GenBank/DDBJ databases">
        <title>Genome of the entomopathogenic fungus Entomophthora muscae.</title>
        <authorList>
            <person name="Elya C."/>
            <person name="Lovett B.R."/>
            <person name="Lee E."/>
            <person name="Macias A.M."/>
            <person name="Hajek A.E."/>
            <person name="De Bivort B.L."/>
            <person name="Kasson M.T."/>
            <person name="De Fine Licht H.H."/>
            <person name="Stajich J.E."/>
        </authorList>
    </citation>
    <scope>NUCLEOTIDE SEQUENCE</scope>
    <source>
        <strain evidence="1">Berkeley</strain>
    </source>
</reference>
<name>A0ACC2SJ89_9FUNG</name>
<accession>A0ACC2SJ89</accession>
<organism evidence="1 2">
    <name type="scientific">Entomophthora muscae</name>
    <dbReference type="NCBI Taxonomy" id="34485"/>
    <lineage>
        <taxon>Eukaryota</taxon>
        <taxon>Fungi</taxon>
        <taxon>Fungi incertae sedis</taxon>
        <taxon>Zoopagomycota</taxon>
        <taxon>Entomophthoromycotina</taxon>
        <taxon>Entomophthoromycetes</taxon>
        <taxon>Entomophthorales</taxon>
        <taxon>Entomophthoraceae</taxon>
        <taxon>Entomophthora</taxon>
    </lineage>
</organism>
<evidence type="ECO:0000313" key="1">
    <source>
        <dbReference type="EMBL" id="KAJ9062408.1"/>
    </source>
</evidence>
<keyword evidence="2" id="KW-1185">Reference proteome</keyword>
<dbReference type="EMBL" id="QTSX02005008">
    <property type="protein sequence ID" value="KAJ9062408.1"/>
    <property type="molecule type" value="Genomic_DNA"/>
</dbReference>
<protein>
    <submittedName>
        <fullName evidence="1">Uncharacterized protein</fullName>
    </submittedName>
</protein>
<gene>
    <name evidence="1" type="ORF">DSO57_1011085</name>
</gene>
<dbReference type="Proteomes" id="UP001165960">
    <property type="component" value="Unassembled WGS sequence"/>
</dbReference>
<evidence type="ECO:0000313" key="2">
    <source>
        <dbReference type="Proteomes" id="UP001165960"/>
    </source>
</evidence>